<dbReference type="PROSITE" id="PS51375">
    <property type="entry name" value="PPR"/>
    <property type="match status" value="7"/>
</dbReference>
<dbReference type="GO" id="GO:0003723">
    <property type="term" value="F:RNA binding"/>
    <property type="evidence" value="ECO:0007669"/>
    <property type="project" value="InterPro"/>
</dbReference>
<protein>
    <recommendedName>
        <fullName evidence="6">Pentatricopeptide repeat-containing protein</fullName>
    </recommendedName>
</protein>
<dbReference type="Pfam" id="PF20431">
    <property type="entry name" value="E_motif"/>
    <property type="match status" value="1"/>
</dbReference>
<dbReference type="Pfam" id="PF13041">
    <property type="entry name" value="PPR_2"/>
    <property type="match status" value="6"/>
</dbReference>
<feature type="repeat" description="PPR" evidence="2">
    <location>
        <begin position="798"/>
        <end position="832"/>
    </location>
</feature>
<dbReference type="FunFam" id="1.25.40.10:FF:000031">
    <property type="entry name" value="Pentatricopeptide repeat-containing protein mitochondrial"/>
    <property type="match status" value="1"/>
</dbReference>
<dbReference type="FunFam" id="1.25.40.10:FF:000453">
    <property type="entry name" value="Pentatricopeptide repeat-containing protein mitochondrial"/>
    <property type="match status" value="1"/>
</dbReference>
<dbReference type="AlphaFoldDB" id="A0A8J5HMS5"/>
<evidence type="ECO:0000256" key="3">
    <source>
        <dbReference type="SAM" id="MobiDB-lite"/>
    </source>
</evidence>
<evidence type="ECO:0000256" key="1">
    <source>
        <dbReference type="ARBA" id="ARBA00022737"/>
    </source>
</evidence>
<gene>
    <name evidence="4" type="ORF">ZIOFF_011795</name>
</gene>
<comment type="caution">
    <text evidence="4">The sequence shown here is derived from an EMBL/GenBank/DDBJ whole genome shotgun (WGS) entry which is preliminary data.</text>
</comment>
<feature type="repeat" description="PPR" evidence="2">
    <location>
        <begin position="593"/>
        <end position="627"/>
    </location>
</feature>
<dbReference type="FunFam" id="1.25.40.10:FF:000344">
    <property type="entry name" value="Pentatricopeptide repeat-containing protein"/>
    <property type="match status" value="1"/>
</dbReference>
<dbReference type="InterPro" id="IPR046848">
    <property type="entry name" value="E_motif"/>
</dbReference>
<dbReference type="SUPFAM" id="SSF48452">
    <property type="entry name" value="TPR-like"/>
    <property type="match status" value="1"/>
</dbReference>
<reference evidence="4 5" key="1">
    <citation type="submission" date="2020-08" db="EMBL/GenBank/DDBJ databases">
        <title>Plant Genome Project.</title>
        <authorList>
            <person name="Zhang R.-G."/>
        </authorList>
    </citation>
    <scope>NUCLEOTIDE SEQUENCE [LARGE SCALE GENOMIC DNA]</scope>
    <source>
        <tissue evidence="4">Rhizome</tissue>
    </source>
</reference>
<dbReference type="PANTHER" id="PTHR24015">
    <property type="entry name" value="OS07G0578800 PROTEIN-RELATED"/>
    <property type="match status" value="1"/>
</dbReference>
<feature type="repeat" description="PPR" evidence="2">
    <location>
        <begin position="290"/>
        <end position="324"/>
    </location>
</feature>
<evidence type="ECO:0000256" key="2">
    <source>
        <dbReference type="PROSITE-ProRule" id="PRU00708"/>
    </source>
</evidence>
<dbReference type="Proteomes" id="UP000734854">
    <property type="component" value="Unassembled WGS sequence"/>
</dbReference>
<keyword evidence="5" id="KW-1185">Reference proteome</keyword>
<dbReference type="InterPro" id="IPR046960">
    <property type="entry name" value="PPR_At4g14850-like_plant"/>
</dbReference>
<dbReference type="InterPro" id="IPR011990">
    <property type="entry name" value="TPR-like_helical_dom_sf"/>
</dbReference>
<organism evidence="4 5">
    <name type="scientific">Zingiber officinale</name>
    <name type="common">Ginger</name>
    <name type="synonym">Amomum zingiber</name>
    <dbReference type="NCBI Taxonomy" id="94328"/>
    <lineage>
        <taxon>Eukaryota</taxon>
        <taxon>Viridiplantae</taxon>
        <taxon>Streptophyta</taxon>
        <taxon>Embryophyta</taxon>
        <taxon>Tracheophyta</taxon>
        <taxon>Spermatophyta</taxon>
        <taxon>Magnoliopsida</taxon>
        <taxon>Liliopsida</taxon>
        <taxon>Zingiberales</taxon>
        <taxon>Zingiberaceae</taxon>
        <taxon>Zingiber</taxon>
    </lineage>
</organism>
<dbReference type="FunFam" id="1.25.40.10:FF:000073">
    <property type="entry name" value="Pentatricopeptide repeat-containing protein chloroplastic"/>
    <property type="match status" value="1"/>
</dbReference>
<feature type="region of interest" description="Disordered" evidence="3">
    <location>
        <begin position="1"/>
        <end position="22"/>
    </location>
</feature>
<feature type="repeat" description="PPR" evidence="2">
    <location>
        <begin position="224"/>
        <end position="258"/>
    </location>
</feature>
<dbReference type="PANTHER" id="PTHR24015:SF1825">
    <property type="entry name" value="OS04G0514500 PROTEIN"/>
    <property type="match status" value="1"/>
</dbReference>
<dbReference type="InterPro" id="IPR002885">
    <property type="entry name" value="PPR_rpt"/>
</dbReference>
<feature type="repeat" description="PPR" evidence="2">
    <location>
        <begin position="391"/>
        <end position="425"/>
    </location>
</feature>
<dbReference type="InterPro" id="IPR046849">
    <property type="entry name" value="E2_motif"/>
</dbReference>
<evidence type="ECO:0008006" key="6">
    <source>
        <dbReference type="Google" id="ProtNLM"/>
    </source>
</evidence>
<feature type="repeat" description="PPR" evidence="2">
    <location>
        <begin position="123"/>
        <end position="157"/>
    </location>
</feature>
<dbReference type="Pfam" id="PF01535">
    <property type="entry name" value="PPR"/>
    <property type="match status" value="5"/>
</dbReference>
<dbReference type="GO" id="GO:0009451">
    <property type="term" value="P:RNA modification"/>
    <property type="evidence" value="ECO:0007669"/>
    <property type="project" value="InterPro"/>
</dbReference>
<feature type="repeat" description="PPR" evidence="2">
    <location>
        <begin position="492"/>
        <end position="526"/>
    </location>
</feature>
<dbReference type="NCBIfam" id="TIGR00756">
    <property type="entry name" value="PPR"/>
    <property type="match status" value="7"/>
</dbReference>
<evidence type="ECO:0000313" key="4">
    <source>
        <dbReference type="EMBL" id="KAG6529586.1"/>
    </source>
</evidence>
<name>A0A8J5HMS5_ZINOF</name>
<keyword evidence="1" id="KW-0677">Repeat</keyword>
<feature type="compositionally biased region" description="Polar residues" evidence="3">
    <location>
        <begin position="9"/>
        <end position="22"/>
    </location>
</feature>
<dbReference type="EMBL" id="JACMSC010000003">
    <property type="protein sequence ID" value="KAG6529586.1"/>
    <property type="molecule type" value="Genomic_DNA"/>
</dbReference>
<accession>A0A8J5HMS5</accession>
<dbReference type="Gene3D" id="1.25.40.10">
    <property type="entry name" value="Tetratricopeptide repeat domain"/>
    <property type="match status" value="7"/>
</dbReference>
<dbReference type="FunFam" id="1.25.40.10:FF:001093">
    <property type="entry name" value="Pentatricopeptide repeat-containing protein At2g34400"/>
    <property type="match status" value="1"/>
</dbReference>
<sequence length="1037" mass="116078">MLRWKRSWSSHLNPSCISSSSHSFDPIQTPVQLHSIPFDSRSYAHLLTSLSAQAVSVNARHLFDDESPLRNAFTNTCKAIHARIIKHGIRLYAAVGNALIDLYSKCGHLCYSTRVFDRLEEREPAAWNSLLSAHSRRGCPEEVLCSFRSMRSAGGLPDQFGFAIALSACARLKDLGFGTQVHGVILKTGFESNSFCEGSLVDMYSKCDRVDDARKVFERIASVDTVSWTNMIAGYSRVGMFNEAVALFSDMIEKGGMPDRVAYVTVMTALLSLGRLNDAESIFWQMPSPNAVAWNVMISGHSRNEHFAEALSFFEEMRSRDIKPTRSTLGSVLSAAANLMALTDGQQVHSEAIRLGLDANVFVGSSLVNLYAKCSRIEDARTVFDFLEERNTVMWNAMLSGYVQSGDVQEVMPLFFQMRRLDFEPDEFTFVSVFGACACMENLSLGRQLHSFTVKTNSVASLFVGNAILDMYAKCGEINDAMRQFHHLPYRDIVSWNATIVGLANSGKADDALDMFQRMTMNEVEPDEISFSSVFSVCSNLHDFEKGRKIHCLAIKSGFGSNLYVASSLVDFYAKLSEIDAAKRVYAQMDERSIVTTNALIAGLVQNHMEEEALEMFKHMQVENLKPSEFTFASILPSFACPSRSIMGKQVHCHLFKSGLLYDSSFLGISLLDMYLNSREVEDGKKLFWEMPEEKSMVLWTAIISGHAQIGYSGDALLFFGSMHSYNVKSDEFTLTSVLRSCADLSDLFYGRLVHSQIIRTGFGSYKHTSNGLIDMYSKCGDVEASFLVFQELENKEDIVSWNSMIASFAKNGHAEVALELFQQMEQLQIPPDDITFLGVLTACSHAGLVTEGHRYFHMMSTYYGITPRVDHYACMIDILGRSGYLKEAEELINRLPFDPDGVIWATLLAACRKYGDEVSGKRAADKLIELEPVNSSPYILLSNIYSASGDWSGSKMVKKEMRERRVKKSPGISWVNVGKETVSFVAGDKMHPDAIRIYDTLTDLTTEMKEDYIDLLENVDKRRISMVLLFGGDTRW</sequence>
<evidence type="ECO:0000313" key="5">
    <source>
        <dbReference type="Proteomes" id="UP000734854"/>
    </source>
</evidence>
<dbReference type="Pfam" id="PF20430">
    <property type="entry name" value="Eplus_motif"/>
    <property type="match status" value="1"/>
</dbReference>
<proteinExistence type="predicted"/>